<feature type="region of interest" description="Disordered" evidence="1">
    <location>
        <begin position="1"/>
        <end position="33"/>
    </location>
</feature>
<reference evidence="3" key="1">
    <citation type="journal article" date="2023" name="Commun. Biol.">
        <title>Genome analysis of Parmales, the sister group of diatoms, reveals the evolutionary specialization of diatoms from phago-mixotrophs to photoautotrophs.</title>
        <authorList>
            <person name="Ban H."/>
            <person name="Sato S."/>
            <person name="Yoshikawa S."/>
            <person name="Yamada K."/>
            <person name="Nakamura Y."/>
            <person name="Ichinomiya M."/>
            <person name="Sato N."/>
            <person name="Blanc-Mathieu R."/>
            <person name="Endo H."/>
            <person name="Kuwata A."/>
            <person name="Ogata H."/>
        </authorList>
    </citation>
    <scope>NUCLEOTIDE SEQUENCE [LARGE SCALE GENOMIC DNA]</scope>
    <source>
        <strain evidence="3">NIES 3699</strain>
    </source>
</reference>
<organism evidence="2 3">
    <name type="scientific">Triparma verrucosa</name>
    <dbReference type="NCBI Taxonomy" id="1606542"/>
    <lineage>
        <taxon>Eukaryota</taxon>
        <taxon>Sar</taxon>
        <taxon>Stramenopiles</taxon>
        <taxon>Ochrophyta</taxon>
        <taxon>Bolidophyceae</taxon>
        <taxon>Parmales</taxon>
        <taxon>Triparmaceae</taxon>
        <taxon>Triparma</taxon>
    </lineage>
</organism>
<dbReference type="InterPro" id="IPR021067">
    <property type="entry name" value="Glycosyltransferase"/>
</dbReference>
<evidence type="ECO:0000256" key="1">
    <source>
        <dbReference type="SAM" id="MobiDB-lite"/>
    </source>
</evidence>
<gene>
    <name evidence="2" type="ORF">TrVE_jg10504</name>
</gene>
<feature type="compositionally biased region" description="Low complexity" evidence="1">
    <location>
        <begin position="1"/>
        <end position="12"/>
    </location>
</feature>
<sequence>MHTTATAHTNTNSKPAEQFKHYSTSSSSTWPSESIPTDVFMTSSPKITVPTFPPKSLAQPTLNGLPTIYVSISSYRDPMCSVTLTNILGNADLPGRVRVTIIEQNAPTDTFSCLDSPPCASNPTHPLCLHKSNVEVYVLPASSATGPVFARSIGSRLYNGETYAMQVDAHLEFVKSWDSDIISQLDNTANPKAVLTTYLTDVAGSISKTTGYSERSTIPVMCQSQFESTHMGTYLRHGSQPELKPPFKGESILSPYFAAGFFFSYGEFVYDVPYDVNLPMVFQGEEISMGLRGFTKGYDFYTPARSVCFHYYGKRPMLRGRGGEVKKFWENSNKHDGSGKESMKRLINIIGMGEGGEYFKKDEDVYGLGTVRRVDDFFEIFGIDVKGKRAKKELCKFVTSGKMHREFAKYIDKENGGVDYKQLEGYSIPGLHW</sequence>
<dbReference type="PANTHER" id="PTHR34496">
    <property type="entry name" value="GLCNAC TRANSFERASE-RELATED"/>
    <property type="match status" value="1"/>
</dbReference>
<dbReference type="EMBL" id="BRXX01000441">
    <property type="protein sequence ID" value="GMI12269.1"/>
    <property type="molecule type" value="Genomic_DNA"/>
</dbReference>
<dbReference type="Proteomes" id="UP001165160">
    <property type="component" value="Unassembled WGS sequence"/>
</dbReference>
<feature type="compositionally biased region" description="Low complexity" evidence="1">
    <location>
        <begin position="23"/>
        <end position="33"/>
    </location>
</feature>
<protein>
    <recommendedName>
        <fullName evidence="4">Glycosyltransferase (GlcNAc)</fullName>
    </recommendedName>
</protein>
<accession>A0A9W7FHP3</accession>
<dbReference type="PANTHER" id="PTHR34496:SF6">
    <property type="entry name" value="GLYCOSYLTRANSFERASE 2-LIKE DOMAIN-CONTAINING PROTEIN"/>
    <property type="match status" value="1"/>
</dbReference>
<evidence type="ECO:0000313" key="2">
    <source>
        <dbReference type="EMBL" id="GMI12269.1"/>
    </source>
</evidence>
<comment type="caution">
    <text evidence="2">The sequence shown here is derived from an EMBL/GenBank/DDBJ whole genome shotgun (WGS) entry which is preliminary data.</text>
</comment>
<name>A0A9W7FHP3_9STRA</name>
<dbReference type="Pfam" id="PF11397">
    <property type="entry name" value="GlcNAc"/>
    <property type="match status" value="1"/>
</dbReference>
<dbReference type="AlphaFoldDB" id="A0A9W7FHP3"/>
<proteinExistence type="predicted"/>
<evidence type="ECO:0008006" key="4">
    <source>
        <dbReference type="Google" id="ProtNLM"/>
    </source>
</evidence>
<evidence type="ECO:0000313" key="3">
    <source>
        <dbReference type="Proteomes" id="UP001165160"/>
    </source>
</evidence>
<keyword evidence="3" id="KW-1185">Reference proteome</keyword>